<evidence type="ECO:0000259" key="4">
    <source>
        <dbReference type="PROSITE" id="PS51000"/>
    </source>
</evidence>
<keyword evidence="3" id="KW-0804">Transcription</keyword>
<dbReference type="SUPFAM" id="SSF100950">
    <property type="entry name" value="NagB/RpiA/CoA transferase-like"/>
    <property type="match status" value="1"/>
</dbReference>
<dbReference type="InterPro" id="IPR014036">
    <property type="entry name" value="DeoR-like_C"/>
</dbReference>
<keyword evidence="2" id="KW-0238">DNA-binding</keyword>
<dbReference type="Gene3D" id="3.40.50.1360">
    <property type="match status" value="1"/>
</dbReference>
<dbReference type="PROSITE" id="PS51000">
    <property type="entry name" value="HTH_DEOR_2"/>
    <property type="match status" value="1"/>
</dbReference>
<dbReference type="SMART" id="SM01134">
    <property type="entry name" value="DeoRC"/>
    <property type="match status" value="1"/>
</dbReference>
<name>A0ABS4J0Q7_9BACL</name>
<dbReference type="InterPro" id="IPR050313">
    <property type="entry name" value="Carb_Metab_HTH_regulators"/>
</dbReference>
<dbReference type="InterPro" id="IPR018356">
    <property type="entry name" value="Tscrpt_reg_HTH_DeoR_CS"/>
</dbReference>
<evidence type="ECO:0000256" key="1">
    <source>
        <dbReference type="ARBA" id="ARBA00023015"/>
    </source>
</evidence>
<comment type="caution">
    <text evidence="5">The sequence shown here is derived from an EMBL/GenBank/DDBJ whole genome shotgun (WGS) entry which is preliminary data.</text>
</comment>
<keyword evidence="1" id="KW-0805">Transcription regulation</keyword>
<gene>
    <name evidence="5" type="ORF">J2Z66_005009</name>
</gene>
<dbReference type="Pfam" id="PF08220">
    <property type="entry name" value="HTH_DeoR"/>
    <property type="match status" value="1"/>
</dbReference>
<dbReference type="InterPro" id="IPR037171">
    <property type="entry name" value="NagB/RpiA_transferase-like"/>
</dbReference>
<protein>
    <submittedName>
        <fullName evidence="5">DeoR/GlpR family transcriptional regulator of sugar metabolism</fullName>
    </submittedName>
</protein>
<dbReference type="SMART" id="SM00420">
    <property type="entry name" value="HTH_DEOR"/>
    <property type="match status" value="1"/>
</dbReference>
<keyword evidence="6" id="KW-1185">Reference proteome</keyword>
<dbReference type="InterPro" id="IPR036388">
    <property type="entry name" value="WH-like_DNA-bd_sf"/>
</dbReference>
<dbReference type="SUPFAM" id="SSF46785">
    <property type="entry name" value="Winged helix' DNA-binding domain"/>
    <property type="match status" value="1"/>
</dbReference>
<dbReference type="EMBL" id="JAGGLB010000018">
    <property type="protein sequence ID" value="MBP1993388.1"/>
    <property type="molecule type" value="Genomic_DNA"/>
</dbReference>
<proteinExistence type="predicted"/>
<organism evidence="5 6">
    <name type="scientific">Paenibacillus eucommiae</name>
    <dbReference type="NCBI Taxonomy" id="1355755"/>
    <lineage>
        <taxon>Bacteria</taxon>
        <taxon>Bacillati</taxon>
        <taxon>Bacillota</taxon>
        <taxon>Bacilli</taxon>
        <taxon>Bacillales</taxon>
        <taxon>Paenibacillaceae</taxon>
        <taxon>Paenibacillus</taxon>
    </lineage>
</organism>
<dbReference type="PANTHER" id="PTHR30363">
    <property type="entry name" value="HTH-TYPE TRANSCRIPTIONAL REGULATOR SRLR-RELATED"/>
    <property type="match status" value="1"/>
</dbReference>
<accession>A0ABS4J0Q7</accession>
<evidence type="ECO:0000256" key="2">
    <source>
        <dbReference type="ARBA" id="ARBA00023125"/>
    </source>
</evidence>
<dbReference type="PROSITE" id="PS00894">
    <property type="entry name" value="HTH_DEOR_1"/>
    <property type="match status" value="1"/>
</dbReference>
<reference evidence="5 6" key="1">
    <citation type="submission" date="2021-03" db="EMBL/GenBank/DDBJ databases">
        <title>Genomic Encyclopedia of Type Strains, Phase IV (KMG-IV): sequencing the most valuable type-strain genomes for metagenomic binning, comparative biology and taxonomic classification.</title>
        <authorList>
            <person name="Goeker M."/>
        </authorList>
    </citation>
    <scope>NUCLEOTIDE SEQUENCE [LARGE SCALE GENOMIC DNA]</scope>
    <source>
        <strain evidence="5 6">DSM 26048</strain>
    </source>
</reference>
<dbReference type="RefSeq" id="WP_209975185.1">
    <property type="nucleotide sequence ID" value="NZ_JAGGLB010000018.1"/>
</dbReference>
<feature type="domain" description="HTH deoR-type" evidence="4">
    <location>
        <begin position="9"/>
        <end position="64"/>
    </location>
</feature>
<dbReference type="Pfam" id="PF00455">
    <property type="entry name" value="DeoRC"/>
    <property type="match status" value="1"/>
</dbReference>
<evidence type="ECO:0000313" key="5">
    <source>
        <dbReference type="EMBL" id="MBP1993388.1"/>
    </source>
</evidence>
<evidence type="ECO:0000256" key="3">
    <source>
        <dbReference type="ARBA" id="ARBA00023163"/>
    </source>
</evidence>
<dbReference type="Proteomes" id="UP001519287">
    <property type="component" value="Unassembled WGS sequence"/>
</dbReference>
<sequence length="265" mass="28557">MSDKPISKGQLRRNTIMQILKQNGRIALQDILQQFQCSEATARRDLDVLAEQASVIRTIGGAVYDGLSSVREVSFAEKTDISWLEKEAIAAKAVTLIEEGDIVGLSGGTTTYLIAKGLKHMQGITVVTNAVNIAMELSDAEDIQVVLTGGIMRKKSFELCGPLAVQMVEALHINKMFLGIDGLSAAHGISTYSELEAQIAKTLMSRSAHTYAVFDATKVGRSSLFSIAPLSALYACVTNEISDKMLAASLEEHQIQVYLASTTTS</sequence>
<dbReference type="PANTHER" id="PTHR30363:SF44">
    <property type="entry name" value="AGA OPERON TRANSCRIPTIONAL REPRESSOR-RELATED"/>
    <property type="match status" value="1"/>
</dbReference>
<dbReference type="InterPro" id="IPR036390">
    <property type="entry name" value="WH_DNA-bd_sf"/>
</dbReference>
<dbReference type="Gene3D" id="1.10.10.10">
    <property type="entry name" value="Winged helix-like DNA-binding domain superfamily/Winged helix DNA-binding domain"/>
    <property type="match status" value="1"/>
</dbReference>
<evidence type="ECO:0000313" key="6">
    <source>
        <dbReference type="Proteomes" id="UP001519287"/>
    </source>
</evidence>
<dbReference type="InterPro" id="IPR001034">
    <property type="entry name" value="DeoR_HTH"/>
</dbReference>